<feature type="transmembrane region" description="Helical" evidence="8">
    <location>
        <begin position="184"/>
        <end position="208"/>
    </location>
</feature>
<dbReference type="InterPro" id="IPR046342">
    <property type="entry name" value="CBS_dom_sf"/>
</dbReference>
<keyword evidence="11" id="KW-1185">Reference proteome</keyword>
<evidence type="ECO:0000256" key="8">
    <source>
        <dbReference type="SAM" id="Phobius"/>
    </source>
</evidence>
<protein>
    <recommendedName>
        <fullName evidence="9">CNNM transmembrane domain-containing protein</fullName>
    </recommendedName>
</protein>
<keyword evidence="3" id="KW-0677">Repeat</keyword>
<dbReference type="GO" id="GO:0010960">
    <property type="term" value="P:magnesium ion homeostasis"/>
    <property type="evidence" value="ECO:0007669"/>
    <property type="project" value="InterPro"/>
</dbReference>
<dbReference type="InterPro" id="IPR044751">
    <property type="entry name" value="Ion_transp-like_CBS"/>
</dbReference>
<evidence type="ECO:0000313" key="11">
    <source>
        <dbReference type="Proteomes" id="UP000053201"/>
    </source>
</evidence>
<feature type="transmembrane region" description="Helical" evidence="8">
    <location>
        <begin position="12"/>
        <end position="30"/>
    </location>
</feature>
<feature type="transmembrane region" description="Helical" evidence="8">
    <location>
        <begin position="220"/>
        <end position="239"/>
    </location>
</feature>
<reference evidence="10 11" key="1">
    <citation type="submission" date="2009-08" db="EMBL/GenBank/DDBJ databases">
        <title>The Genome Sequence of Spizellomyces punctatus strain DAOM BR117.</title>
        <authorList>
            <consortium name="The Broad Institute Genome Sequencing Platform"/>
            <person name="Russ C."/>
            <person name="Cuomo C."/>
            <person name="Shea T."/>
            <person name="Young S.K."/>
            <person name="Zeng Q."/>
            <person name="Koehrsen M."/>
            <person name="Haas B."/>
            <person name="Borodovsky M."/>
            <person name="Guigo R."/>
            <person name="Alvarado L."/>
            <person name="Berlin A."/>
            <person name="Bochicchio J."/>
            <person name="Borenstein D."/>
            <person name="Chapman S."/>
            <person name="Chen Z."/>
            <person name="Engels R."/>
            <person name="Freedman E."/>
            <person name="Gellesch M."/>
            <person name="Goldberg J."/>
            <person name="Griggs A."/>
            <person name="Gujja S."/>
            <person name="Heiman D."/>
            <person name="Hepburn T."/>
            <person name="Howarth C."/>
            <person name="Jen D."/>
            <person name="Larson L."/>
            <person name="Lewis B."/>
            <person name="Mehta T."/>
            <person name="Park D."/>
            <person name="Pearson M."/>
            <person name="Roberts A."/>
            <person name="Saif S."/>
            <person name="Shenoy N."/>
            <person name="Sisk P."/>
            <person name="Stolte C."/>
            <person name="Sykes S."/>
            <person name="Thomson T."/>
            <person name="Walk T."/>
            <person name="White J."/>
            <person name="Yandava C."/>
            <person name="Burger G."/>
            <person name="Gray M.W."/>
            <person name="Holland P.W.H."/>
            <person name="King N."/>
            <person name="Lang F.B.F."/>
            <person name="Roger A.J."/>
            <person name="Ruiz-Trillo I."/>
            <person name="Lander E."/>
            <person name="Nusbaum C."/>
        </authorList>
    </citation>
    <scope>NUCLEOTIDE SEQUENCE [LARGE SCALE GENOMIC DNA]</scope>
    <source>
        <strain evidence="10 11">DAOM BR117</strain>
    </source>
</reference>
<dbReference type="FunCoup" id="A0A0L0HV25">
    <property type="interactions" value="251"/>
</dbReference>
<dbReference type="GeneID" id="27684350"/>
<dbReference type="InterPro" id="IPR002550">
    <property type="entry name" value="CNNM"/>
</dbReference>
<evidence type="ECO:0000259" key="9">
    <source>
        <dbReference type="PROSITE" id="PS51846"/>
    </source>
</evidence>
<evidence type="ECO:0000256" key="5">
    <source>
        <dbReference type="ARBA" id="ARBA00023136"/>
    </source>
</evidence>
<dbReference type="STRING" id="645134.A0A0L0HV25"/>
<feature type="domain" description="CNNM transmembrane" evidence="9">
    <location>
        <begin position="103"/>
        <end position="290"/>
    </location>
</feature>
<evidence type="ECO:0000256" key="4">
    <source>
        <dbReference type="ARBA" id="ARBA00022989"/>
    </source>
</evidence>
<dbReference type="CDD" id="cd04590">
    <property type="entry name" value="CBS_pair_CorC_HlyC_assoc"/>
    <property type="match status" value="1"/>
</dbReference>
<dbReference type="VEuPathDB" id="FungiDB:SPPG_00632"/>
<dbReference type="PROSITE" id="PS51846">
    <property type="entry name" value="CNNM"/>
    <property type="match status" value="1"/>
</dbReference>
<dbReference type="FunFam" id="3.10.580.10:FF:000006">
    <property type="entry name" value="DUF21 and CBS domain protein"/>
    <property type="match status" value="1"/>
</dbReference>
<dbReference type="Pfam" id="PF01595">
    <property type="entry name" value="CNNM"/>
    <property type="match status" value="1"/>
</dbReference>
<gene>
    <name evidence="10" type="ORF">SPPG_00632</name>
</gene>
<feature type="compositionally biased region" description="Basic and acidic residues" evidence="7">
    <location>
        <begin position="512"/>
        <end position="521"/>
    </location>
</feature>
<sequence>MDRTCRASFRNVGIGLFLLMTSIITTVRGFPVVTNPYPLTLERSGCLCADFSTPHCLNPLVSPGKIVLPAQDESLCICADGTLANCDTTTFEHEGDEPPVKPRSMRFWYTLAGTIVLVLIGGIFAGLTIGIMSLDTTNLQILKNSGTEKERKYAAKIEPIRKHGHWVLTTLLLGNVVINETLPILFHSIVGGGLAAIIISTALVVLFGEIIPNAICARHGLAVGATLTPLVRVCMWILFPVAYPIAKLLDYLLGHSEGTIYARAQLKTLVALHEEGYEGNGQSGELIHDEVGIISAVLDLKDKTVRQIMTPLEDVFMLEASQVVDVELIKQVIGRGHSRVPVYQRNRSNLVAILLVKRLIGYNVEKAKRINDFPLTYLPIVDDKTSLFDMLNFFQEGRSHMAAVAGYRVNDWLDINGQPDRSEREILGVITLEDVIEELIGEEIIDETDEYIDVHSKTPVMRTPITKALAKLLTPVGTKQERTSGNAPSPRITPTRRKSTSSGKPTTRRGRRAESASRTDPADNEIPKVIPEQPDILSEGDDHVDNVPSSVDYFATAVDPQHSRDERLHEAGWVVTPMNPAEPESRGVLSRRKVGGSGVSSAPPSIPPSPTLGKDNITLGEGGEDRESRLVVEDERTPLLK</sequence>
<evidence type="ECO:0000256" key="1">
    <source>
        <dbReference type="ARBA" id="ARBA00004141"/>
    </source>
</evidence>
<dbReference type="eggNOG" id="KOG2118">
    <property type="taxonomic scope" value="Eukaryota"/>
</dbReference>
<dbReference type="SUPFAM" id="SSF54631">
    <property type="entry name" value="CBS-domain pair"/>
    <property type="match status" value="1"/>
</dbReference>
<dbReference type="GO" id="GO:0005737">
    <property type="term" value="C:cytoplasm"/>
    <property type="evidence" value="ECO:0007669"/>
    <property type="project" value="TreeGrafter"/>
</dbReference>
<dbReference type="PANTHER" id="PTHR12064">
    <property type="entry name" value="METAL TRANSPORTER CNNM"/>
    <property type="match status" value="1"/>
</dbReference>
<dbReference type="AlphaFoldDB" id="A0A0L0HV25"/>
<feature type="transmembrane region" description="Helical" evidence="8">
    <location>
        <begin position="107"/>
        <end position="134"/>
    </location>
</feature>
<dbReference type="OrthoDB" id="5353557at2759"/>
<dbReference type="GO" id="GO:0016020">
    <property type="term" value="C:membrane"/>
    <property type="evidence" value="ECO:0007669"/>
    <property type="project" value="UniProtKB-SubCell"/>
</dbReference>
<keyword evidence="2 6" id="KW-0812">Transmembrane</keyword>
<dbReference type="GO" id="GO:0030026">
    <property type="term" value="P:intracellular manganese ion homeostasis"/>
    <property type="evidence" value="ECO:0007669"/>
    <property type="project" value="TreeGrafter"/>
</dbReference>
<comment type="subcellular location">
    <subcellularLocation>
        <location evidence="1">Membrane</location>
        <topology evidence="1">Multi-pass membrane protein</topology>
    </subcellularLocation>
</comment>
<keyword evidence="4 6" id="KW-1133">Transmembrane helix</keyword>
<name>A0A0L0HV25_SPIPD</name>
<dbReference type="PANTHER" id="PTHR12064:SF97">
    <property type="entry name" value="METAL TRANSPORTER CNNM-5"/>
    <property type="match status" value="1"/>
</dbReference>
<evidence type="ECO:0000256" key="6">
    <source>
        <dbReference type="PROSITE-ProRule" id="PRU01193"/>
    </source>
</evidence>
<feature type="transmembrane region" description="Helical" evidence="8">
    <location>
        <begin position="160"/>
        <end position="178"/>
    </location>
</feature>
<dbReference type="InParanoid" id="A0A0L0HV25"/>
<dbReference type="RefSeq" id="XP_016612981.1">
    <property type="nucleotide sequence ID" value="XM_016748962.1"/>
</dbReference>
<organism evidence="10 11">
    <name type="scientific">Spizellomyces punctatus (strain DAOM BR117)</name>
    <dbReference type="NCBI Taxonomy" id="645134"/>
    <lineage>
        <taxon>Eukaryota</taxon>
        <taxon>Fungi</taxon>
        <taxon>Fungi incertae sedis</taxon>
        <taxon>Chytridiomycota</taxon>
        <taxon>Chytridiomycota incertae sedis</taxon>
        <taxon>Chytridiomycetes</taxon>
        <taxon>Spizellomycetales</taxon>
        <taxon>Spizellomycetaceae</taxon>
        <taxon>Spizellomyces</taxon>
    </lineage>
</organism>
<feature type="compositionally biased region" description="Basic and acidic residues" evidence="7">
    <location>
        <begin position="623"/>
        <end position="641"/>
    </location>
</feature>
<dbReference type="Gene3D" id="3.10.580.10">
    <property type="entry name" value="CBS-domain"/>
    <property type="match status" value="1"/>
</dbReference>
<evidence type="ECO:0000313" key="10">
    <source>
        <dbReference type="EMBL" id="KND04942.1"/>
    </source>
</evidence>
<dbReference type="EMBL" id="KQ257450">
    <property type="protein sequence ID" value="KND04942.1"/>
    <property type="molecule type" value="Genomic_DNA"/>
</dbReference>
<evidence type="ECO:0000256" key="3">
    <source>
        <dbReference type="ARBA" id="ARBA00022737"/>
    </source>
</evidence>
<evidence type="ECO:0000256" key="7">
    <source>
        <dbReference type="SAM" id="MobiDB-lite"/>
    </source>
</evidence>
<feature type="region of interest" description="Disordered" evidence="7">
    <location>
        <begin position="473"/>
        <end position="548"/>
    </location>
</feature>
<dbReference type="Proteomes" id="UP000053201">
    <property type="component" value="Unassembled WGS sequence"/>
</dbReference>
<proteinExistence type="predicted"/>
<dbReference type="InterPro" id="IPR045095">
    <property type="entry name" value="ACDP"/>
</dbReference>
<keyword evidence="5 6" id="KW-0472">Membrane</keyword>
<evidence type="ECO:0000256" key="2">
    <source>
        <dbReference type="ARBA" id="ARBA00022692"/>
    </source>
</evidence>
<dbReference type="OMA" id="VHETGHK"/>
<feature type="region of interest" description="Disordered" evidence="7">
    <location>
        <begin position="579"/>
        <end position="641"/>
    </location>
</feature>
<accession>A0A0L0HV25</accession>